<dbReference type="GO" id="GO:0004175">
    <property type="term" value="F:endopeptidase activity"/>
    <property type="evidence" value="ECO:0007669"/>
    <property type="project" value="UniProtKB-ARBA"/>
</dbReference>
<gene>
    <name evidence="2" type="ORF">HGG79_09060</name>
</gene>
<evidence type="ECO:0000259" key="1">
    <source>
        <dbReference type="Pfam" id="PF02517"/>
    </source>
</evidence>
<organism evidence="2 3">
    <name type="scientific">Clostridium tetanomorphum</name>
    <dbReference type="NCBI Taxonomy" id="1553"/>
    <lineage>
        <taxon>Bacteria</taxon>
        <taxon>Bacillati</taxon>
        <taxon>Bacillota</taxon>
        <taxon>Clostridia</taxon>
        <taxon>Eubacteriales</taxon>
        <taxon>Clostridiaceae</taxon>
        <taxon>Clostridium</taxon>
    </lineage>
</organism>
<dbReference type="InterPro" id="IPR003675">
    <property type="entry name" value="Rce1/LyrA-like_dom"/>
</dbReference>
<dbReference type="AlphaFoldDB" id="A0A923E7F1"/>
<name>A0A923E7F1_CLOTT</name>
<proteinExistence type="predicted"/>
<dbReference type="EMBL" id="JAAZWO010000008">
    <property type="protein sequence ID" value="MBC2397922.1"/>
    <property type="molecule type" value="Genomic_DNA"/>
</dbReference>
<dbReference type="RefSeq" id="WP_085059031.1">
    <property type="nucleotide sequence ID" value="NZ_JAAZWO010000008.1"/>
</dbReference>
<keyword evidence="2" id="KW-0482">Metalloprotease</keyword>
<reference evidence="2 3" key="1">
    <citation type="submission" date="2020-04" db="EMBL/GenBank/DDBJ databases">
        <title>Genomic insights into acetone-butanol-ethanol (ABE) fermentation by sequencing solventogenic clostridia strains.</title>
        <authorList>
            <person name="Brown S."/>
        </authorList>
    </citation>
    <scope>NUCLEOTIDE SEQUENCE [LARGE SCALE GENOMIC DNA]</scope>
    <source>
        <strain evidence="2 3">DJ011</strain>
    </source>
</reference>
<dbReference type="GO" id="GO:0080120">
    <property type="term" value="P:CAAX-box protein maturation"/>
    <property type="evidence" value="ECO:0007669"/>
    <property type="project" value="UniProtKB-ARBA"/>
</dbReference>
<feature type="domain" description="CAAX prenyl protease 2/Lysostaphin resistance protein A-like" evidence="1">
    <location>
        <begin position="2"/>
        <end position="60"/>
    </location>
</feature>
<keyword evidence="3" id="KW-1185">Reference proteome</keyword>
<sequence>MFSVFNNYFEEILYRGIILKRLKNHDNVFSIISSSVLFEFMHHIRFIDTFIAGIMLRYILL</sequence>
<dbReference type="GO" id="GO:0008237">
    <property type="term" value="F:metallopeptidase activity"/>
    <property type="evidence" value="ECO:0007669"/>
    <property type="project" value="UniProtKB-KW"/>
</dbReference>
<evidence type="ECO:0000313" key="3">
    <source>
        <dbReference type="Proteomes" id="UP000563151"/>
    </source>
</evidence>
<dbReference type="Pfam" id="PF02517">
    <property type="entry name" value="Rce1-like"/>
    <property type="match status" value="1"/>
</dbReference>
<accession>A0A923E7F1</accession>
<keyword evidence="2" id="KW-0378">Hydrolase</keyword>
<comment type="caution">
    <text evidence="2">The sequence shown here is derived from an EMBL/GenBank/DDBJ whole genome shotgun (WGS) entry which is preliminary data.</text>
</comment>
<keyword evidence="2" id="KW-0645">Protease</keyword>
<protein>
    <submittedName>
        <fullName evidence="2">CPBP family intramembrane metalloprotease</fullName>
    </submittedName>
</protein>
<evidence type="ECO:0000313" key="2">
    <source>
        <dbReference type="EMBL" id="MBC2397922.1"/>
    </source>
</evidence>
<dbReference type="Proteomes" id="UP000563151">
    <property type="component" value="Unassembled WGS sequence"/>
</dbReference>